<dbReference type="SUPFAM" id="SSF159774">
    <property type="entry name" value="YerB-like"/>
    <property type="match status" value="1"/>
</dbReference>
<accession>A0A4R2LKW6</accession>
<feature type="domain" description="DUF3048" evidence="2">
    <location>
        <begin position="238"/>
        <end position="348"/>
    </location>
</feature>
<dbReference type="PROSITE" id="PS51257">
    <property type="entry name" value="PROKAR_LIPOPROTEIN"/>
    <property type="match status" value="1"/>
</dbReference>
<reference evidence="3 4" key="1">
    <citation type="submission" date="2019-03" db="EMBL/GenBank/DDBJ databases">
        <title>Genomic Encyclopedia of Type Strains, Phase IV (KMG-IV): sequencing the most valuable type-strain genomes for metagenomic binning, comparative biology and taxonomic classification.</title>
        <authorList>
            <person name="Goeker M."/>
        </authorList>
    </citation>
    <scope>NUCLEOTIDE SEQUENCE [LARGE SCALE GENOMIC DNA]</scope>
    <source>
        <strain evidence="3 4">DSM 102940</strain>
    </source>
</reference>
<protein>
    <submittedName>
        <fullName evidence="3">DUF3048 family protein</fullName>
    </submittedName>
</protein>
<dbReference type="InterPro" id="IPR035328">
    <property type="entry name" value="DUF3048_C"/>
</dbReference>
<dbReference type="Pfam" id="PF11258">
    <property type="entry name" value="DUF3048"/>
    <property type="match status" value="1"/>
</dbReference>
<comment type="caution">
    <text evidence="3">The sequence shown here is derived from an EMBL/GenBank/DDBJ whole genome shotgun (WGS) entry which is preliminary data.</text>
</comment>
<dbReference type="EMBL" id="SLWV01000001">
    <property type="protein sequence ID" value="TCO80035.1"/>
    <property type="molecule type" value="Genomic_DNA"/>
</dbReference>
<dbReference type="OrthoDB" id="9779102at2"/>
<keyword evidence="4" id="KW-1185">Reference proteome</keyword>
<dbReference type="InterPro" id="IPR021416">
    <property type="entry name" value="DUF3048_N"/>
</dbReference>
<feature type="domain" description="DUF3048" evidence="1">
    <location>
        <begin position="72"/>
        <end position="212"/>
    </location>
</feature>
<evidence type="ECO:0000259" key="1">
    <source>
        <dbReference type="Pfam" id="PF11258"/>
    </source>
</evidence>
<dbReference type="Pfam" id="PF17479">
    <property type="entry name" value="DUF3048_C"/>
    <property type="match status" value="1"/>
</dbReference>
<gene>
    <name evidence="3" type="ORF">EV214_101273</name>
</gene>
<organism evidence="3 4">
    <name type="scientific">Marinisporobacter balticus</name>
    <dbReference type="NCBI Taxonomy" id="2018667"/>
    <lineage>
        <taxon>Bacteria</taxon>
        <taxon>Bacillati</taxon>
        <taxon>Bacillota</taxon>
        <taxon>Clostridia</taxon>
        <taxon>Peptostreptococcales</taxon>
        <taxon>Thermotaleaceae</taxon>
        <taxon>Marinisporobacter</taxon>
    </lineage>
</organism>
<dbReference type="AlphaFoldDB" id="A0A4R2LKW6"/>
<dbReference type="Proteomes" id="UP000294919">
    <property type="component" value="Unassembled WGS sequence"/>
</dbReference>
<dbReference type="Gene3D" id="3.50.90.10">
    <property type="entry name" value="YerB-like"/>
    <property type="match status" value="1"/>
</dbReference>
<evidence type="ECO:0000313" key="3">
    <source>
        <dbReference type="EMBL" id="TCO80035.1"/>
    </source>
</evidence>
<sequence>MLKNRKIILFVLVIFTFNFLVGCGSKKEEPAIIEQEVELEKNKPTNIEIVDSKETNEKPEKVKKVGVPSPISGMYAKEENIHKRPFAVMFDNQSKARPQAGLDQAEIVYEILAEGNITRYMAIFLTNEPNLIGPVRSARPYFLDKAMEFDALYVHDGGSPQALKDIKNLKIGDISAQSRGKDIFWRKNHKVRPHNEYTNAAAIRKAAMQSHYRENVDFDTYIFNDEDQKNGGSSLTYVKMPYSKTYKPNFKYNEEDGLYYRYINKEPHLDEGSKNHLTAKNIIIQKAQTKVIDNEGRREINLVGKGEGLFITKGEICKVTWEKKSRRAITRFFYEDGEEIKFNPGITWMEVIPSNFELITQ</sequence>
<dbReference type="InterPro" id="IPR023158">
    <property type="entry name" value="YerB-like_sf"/>
</dbReference>
<proteinExistence type="predicted"/>
<evidence type="ECO:0000259" key="2">
    <source>
        <dbReference type="Pfam" id="PF17479"/>
    </source>
</evidence>
<evidence type="ECO:0000313" key="4">
    <source>
        <dbReference type="Proteomes" id="UP000294919"/>
    </source>
</evidence>
<name>A0A4R2LKW6_9FIRM</name>